<dbReference type="SUPFAM" id="SSF53244">
    <property type="entry name" value="MurD-like peptide ligases, peptide-binding domain"/>
    <property type="match status" value="1"/>
</dbReference>
<dbReference type="PANTHER" id="PTHR11136">
    <property type="entry name" value="FOLYLPOLYGLUTAMATE SYNTHASE-RELATED"/>
    <property type="match status" value="1"/>
</dbReference>
<dbReference type="Proteomes" id="UP000028045">
    <property type="component" value="Unassembled WGS sequence"/>
</dbReference>
<dbReference type="GO" id="GO:0008841">
    <property type="term" value="F:dihydrofolate synthase activity"/>
    <property type="evidence" value="ECO:0007669"/>
    <property type="project" value="TreeGrafter"/>
</dbReference>
<keyword evidence="2" id="KW-0436">Ligase</keyword>
<dbReference type="InterPro" id="IPR018109">
    <property type="entry name" value="Folylpolyglutamate_synth_CS"/>
</dbReference>
<dbReference type="Gene3D" id="3.90.190.20">
    <property type="entry name" value="Mur ligase, C-terminal domain"/>
    <property type="match status" value="1"/>
</dbReference>
<evidence type="ECO:0000256" key="7">
    <source>
        <dbReference type="SAM" id="MobiDB-lite"/>
    </source>
</evidence>
<evidence type="ECO:0000256" key="4">
    <source>
        <dbReference type="ARBA" id="ARBA00022741"/>
    </source>
</evidence>
<feature type="region of interest" description="Disordered" evidence="7">
    <location>
        <begin position="20"/>
        <end position="52"/>
    </location>
</feature>
<dbReference type="InterPro" id="IPR001645">
    <property type="entry name" value="Folylpolyglutamate_synth"/>
</dbReference>
<keyword evidence="9" id="KW-1185">Reference proteome</keyword>
<protein>
    <submittedName>
        <fullName evidence="8">Uncharacterized protein</fullName>
    </submittedName>
</protein>
<feature type="compositionally biased region" description="Pro residues" evidence="7">
    <location>
        <begin position="40"/>
        <end position="52"/>
    </location>
</feature>
<name>A0A084B3L2_STACB</name>
<dbReference type="SUPFAM" id="SSF53623">
    <property type="entry name" value="MurD-like peptide ligases, catalytic domain"/>
    <property type="match status" value="1"/>
</dbReference>
<organism evidence="8 9">
    <name type="scientific">Stachybotrys chartarum (strain CBS 109288 / IBT 7711)</name>
    <name type="common">Toxic black mold</name>
    <name type="synonym">Stilbospora chartarum</name>
    <dbReference type="NCBI Taxonomy" id="1280523"/>
    <lineage>
        <taxon>Eukaryota</taxon>
        <taxon>Fungi</taxon>
        <taxon>Dikarya</taxon>
        <taxon>Ascomycota</taxon>
        <taxon>Pezizomycotina</taxon>
        <taxon>Sordariomycetes</taxon>
        <taxon>Hypocreomycetidae</taxon>
        <taxon>Hypocreales</taxon>
        <taxon>Stachybotryaceae</taxon>
        <taxon>Stachybotrys</taxon>
    </lineage>
</organism>
<dbReference type="NCBIfam" id="TIGR01499">
    <property type="entry name" value="folC"/>
    <property type="match status" value="1"/>
</dbReference>
<dbReference type="AlphaFoldDB" id="A0A084B3L2"/>
<keyword evidence="5" id="KW-0067">ATP-binding</keyword>
<dbReference type="UniPathway" id="UPA00850"/>
<evidence type="ECO:0000313" key="9">
    <source>
        <dbReference type="Proteomes" id="UP000028045"/>
    </source>
</evidence>
<dbReference type="OrthoDB" id="5212574at2759"/>
<dbReference type="EMBL" id="KL648097">
    <property type="protein sequence ID" value="KEY72141.1"/>
    <property type="molecule type" value="Genomic_DNA"/>
</dbReference>
<proteinExistence type="inferred from homology"/>
<evidence type="ECO:0000256" key="2">
    <source>
        <dbReference type="ARBA" id="ARBA00022598"/>
    </source>
</evidence>
<dbReference type="PANTHER" id="PTHR11136:SF0">
    <property type="entry name" value="DIHYDROFOLATE SYNTHETASE-RELATED"/>
    <property type="match status" value="1"/>
</dbReference>
<evidence type="ECO:0000256" key="5">
    <source>
        <dbReference type="ARBA" id="ARBA00022840"/>
    </source>
</evidence>
<gene>
    <name evidence="8" type="ORF">S7711_00152</name>
</gene>
<accession>A0A084B3L2</accession>
<reference evidence="8 9" key="1">
    <citation type="journal article" date="2014" name="BMC Genomics">
        <title>Comparative genome sequencing reveals chemotype-specific gene clusters in the toxigenic black mold Stachybotrys.</title>
        <authorList>
            <person name="Semeiks J."/>
            <person name="Borek D."/>
            <person name="Otwinowski Z."/>
            <person name="Grishin N.V."/>
        </authorList>
    </citation>
    <scope>NUCLEOTIDE SEQUENCE [LARGE SCALE GENOMIC DNA]</scope>
    <source>
        <strain evidence="9">CBS 109288 / IBT 7711</strain>
    </source>
</reference>
<dbReference type="PROSITE" id="PS01012">
    <property type="entry name" value="FOLYLPOLYGLU_SYNT_2"/>
    <property type="match status" value="1"/>
</dbReference>
<evidence type="ECO:0000313" key="8">
    <source>
        <dbReference type="EMBL" id="KEY72141.1"/>
    </source>
</evidence>
<evidence type="ECO:0000256" key="6">
    <source>
        <dbReference type="ARBA" id="ARBA00022842"/>
    </source>
</evidence>
<dbReference type="HOGENOM" id="CLU_017455_0_0_1"/>
<sequence length="722" mass="81213">MVGRNEVQVALSRIRQVLRRKQRVPRKADSPSWRNHEPQLHPPGTDPLPVPPVAGGRDIRLGLERMRRVVPNEQAWQGVHVGGTNGKGSIVAFLAGLFKLAGLSHGTFTSPAFPEAHHGILINGLYVNRHMYEANLEHVKARANRLLGSWWSFEGQADPGKLGQLSPFELETLLAFHVFNQMRVKYGIVEVGMGGATDATNIMMNKAVTVISKIDLDHQEYLGSTIQEIARVKAGIMRPRVPCIVDYTNSDKVLRVLEEYAASIGTSITLSHLAKPFLETVDTSQFHLEEYQKQNLLCALAAFQRTFPNQEIDVNRLLALDPFMPGRLERVLVRELTGGLREEPVLVDGAHNMLGVEALATHVDNHVRNGDAPVTWVMALSAGKSKPFARLIEKLLRPQDNVAFVEFERGPSDPEPAPAELGRSISTNILSKESHVYDGNPVVTDAMQWACDVAGGGPIVVTGSLYLVRDFLKLEGVQSKRRRDTMRPGRSQLIRYVKLQEERGLTPPEEKDFKQARRHWYTSPVGAVRRQYESEKGPQPIWPPQRVPEEVTKLQRDLNYHSKQARNYRAALSSLSEDAERRGKKEDISNPTKVLEKQLRHHLAGYEEAKSKLKKFSILRIRTPLTPRTFGLHKNESGPRSDNPYLQDLDQSLEDGIDVDDIILEDDGTAGQTEWEESHEEMLQRVATRRTEQKLAADDKLPEGLFDNDKFRQVTGSKRRFG</sequence>
<keyword evidence="6" id="KW-0460">Magnesium</keyword>
<evidence type="ECO:0000256" key="3">
    <source>
        <dbReference type="ARBA" id="ARBA00022723"/>
    </source>
</evidence>
<dbReference type="GO" id="GO:0046872">
    <property type="term" value="F:metal ion binding"/>
    <property type="evidence" value="ECO:0007669"/>
    <property type="project" value="UniProtKB-KW"/>
</dbReference>
<dbReference type="Gene3D" id="3.40.1190.10">
    <property type="entry name" value="Mur-like, catalytic domain"/>
    <property type="match status" value="1"/>
</dbReference>
<keyword evidence="3" id="KW-0479">Metal-binding</keyword>
<evidence type="ECO:0000256" key="1">
    <source>
        <dbReference type="ARBA" id="ARBA00008276"/>
    </source>
</evidence>
<keyword evidence="4" id="KW-0547">Nucleotide-binding</keyword>
<dbReference type="InterPro" id="IPR036615">
    <property type="entry name" value="Mur_ligase_C_dom_sf"/>
</dbReference>
<dbReference type="GO" id="GO:0005829">
    <property type="term" value="C:cytosol"/>
    <property type="evidence" value="ECO:0007669"/>
    <property type="project" value="TreeGrafter"/>
</dbReference>
<dbReference type="GO" id="GO:0005739">
    <property type="term" value="C:mitochondrion"/>
    <property type="evidence" value="ECO:0007669"/>
    <property type="project" value="TreeGrafter"/>
</dbReference>
<comment type="similarity">
    <text evidence="1">Belongs to the folylpolyglutamate synthase family.</text>
</comment>
<feature type="compositionally biased region" description="Basic and acidic residues" evidence="7">
    <location>
        <begin position="26"/>
        <end position="39"/>
    </location>
</feature>
<dbReference type="GO" id="GO:0005524">
    <property type="term" value="F:ATP binding"/>
    <property type="evidence" value="ECO:0007669"/>
    <property type="project" value="UniProtKB-KW"/>
</dbReference>
<dbReference type="InterPro" id="IPR036565">
    <property type="entry name" value="Mur-like_cat_sf"/>
</dbReference>
<dbReference type="GO" id="GO:0004326">
    <property type="term" value="F:tetrahydrofolylpolyglutamate synthase activity"/>
    <property type="evidence" value="ECO:0007669"/>
    <property type="project" value="InterPro"/>
</dbReference>